<dbReference type="Gene3D" id="1.20.1730.10">
    <property type="entry name" value="Sodium/glucose cotransporter"/>
    <property type="match status" value="1"/>
</dbReference>
<dbReference type="GO" id="GO:0046942">
    <property type="term" value="P:carboxylic acid transport"/>
    <property type="evidence" value="ECO:0007669"/>
    <property type="project" value="UniProtKB-ARBA"/>
</dbReference>
<dbReference type="InterPro" id="IPR038377">
    <property type="entry name" value="Na/Glc_symporter_sf"/>
</dbReference>
<dbReference type="PANTHER" id="PTHR48086">
    <property type="entry name" value="SODIUM/PROLINE SYMPORTER-RELATED"/>
    <property type="match status" value="1"/>
</dbReference>
<dbReference type="InterPro" id="IPR050277">
    <property type="entry name" value="Sodium:Solute_Symporter"/>
</dbReference>
<dbReference type="InterPro" id="IPR018212">
    <property type="entry name" value="Na/solute_symporter_CS"/>
</dbReference>
<evidence type="ECO:0000256" key="1">
    <source>
        <dbReference type="ARBA" id="ARBA00004141"/>
    </source>
</evidence>
<dbReference type="PROSITE" id="PS50283">
    <property type="entry name" value="NA_SOLUT_SYMP_3"/>
    <property type="match status" value="1"/>
</dbReference>
<comment type="subcellular location">
    <subcellularLocation>
        <location evidence="1">Membrane</location>
        <topology evidence="1">Multi-pass membrane protein</topology>
    </subcellularLocation>
</comment>
<feature type="transmembrane region" description="Helical" evidence="9">
    <location>
        <begin position="70"/>
        <end position="97"/>
    </location>
</feature>
<evidence type="ECO:0000256" key="6">
    <source>
        <dbReference type="ARBA" id="ARBA00022989"/>
    </source>
</evidence>
<organism evidence="10 11">
    <name type="scientific">Natranaerobius trueperi</name>
    <dbReference type="NCBI Taxonomy" id="759412"/>
    <lineage>
        <taxon>Bacteria</taxon>
        <taxon>Bacillati</taxon>
        <taxon>Bacillota</taxon>
        <taxon>Clostridia</taxon>
        <taxon>Natranaerobiales</taxon>
        <taxon>Natranaerobiaceae</taxon>
        <taxon>Natranaerobius</taxon>
    </lineage>
</organism>
<dbReference type="GO" id="GO:0022857">
    <property type="term" value="F:transmembrane transporter activity"/>
    <property type="evidence" value="ECO:0007669"/>
    <property type="project" value="InterPro"/>
</dbReference>
<feature type="transmembrane region" description="Helical" evidence="9">
    <location>
        <begin position="227"/>
        <end position="243"/>
    </location>
</feature>
<name>A0A226BVC3_9FIRM</name>
<feature type="transmembrane region" description="Helical" evidence="9">
    <location>
        <begin position="435"/>
        <end position="455"/>
    </location>
</feature>
<sequence>MELTHNPALLWYVIGYIVIIVGIGYVFSKKVSNTDDFMLAGRTLGSVILMGTLIATWVGSGTVTGGSTSIAYQFGLGPAILNGLGATLGILVLFAMANKIRSASKYTLSGALEEKYGTVAKILASVIIILAFVGIVSYQFTGLGMVLNAATGLPIETGTIIAAVIVIILATLGGLMSVAPTDALSAFIILIGLIIGIPYSIAFAGGWSELTSQVPASKLTLLGELNLIQLLGYIVPSLFLLLGDQNMYQRIASSKGNKESRMGIIGMFIGVGFVYPAVSIIGFASSATFPDIRPGMAFIAITTVLPDFIGGLLLAAVTAFIITTGSSYLLSAATNITMDIYGNYINPKSTSKQKLVFTRILIPVLGVLSYVLIQFFPTILEAQMYAYTVYAAGITPAILGVYLWGDRVTKQGGISSMISGVIVTLFFEFSNILDFHSAVISVPIAILVLIVVTLMTTNKVTNKEMIDDE</sequence>
<keyword evidence="6 9" id="KW-1133">Transmembrane helix</keyword>
<dbReference type="PANTHER" id="PTHR48086:SF7">
    <property type="entry name" value="SODIUM-SOLUTE SYMPORTER-RELATED"/>
    <property type="match status" value="1"/>
</dbReference>
<keyword evidence="3" id="KW-0813">Transport</keyword>
<evidence type="ECO:0000313" key="11">
    <source>
        <dbReference type="Proteomes" id="UP000214588"/>
    </source>
</evidence>
<evidence type="ECO:0000256" key="9">
    <source>
        <dbReference type="SAM" id="Phobius"/>
    </source>
</evidence>
<keyword evidence="4" id="KW-1003">Cell membrane</keyword>
<evidence type="ECO:0000256" key="7">
    <source>
        <dbReference type="ARBA" id="ARBA00023136"/>
    </source>
</evidence>
<keyword evidence="5 9" id="KW-0812">Transmembrane</keyword>
<evidence type="ECO:0000256" key="4">
    <source>
        <dbReference type="ARBA" id="ARBA00022475"/>
    </source>
</evidence>
<feature type="transmembrane region" description="Helical" evidence="9">
    <location>
        <begin position="118"/>
        <end position="140"/>
    </location>
</feature>
<dbReference type="CDD" id="cd10322">
    <property type="entry name" value="SLC5sbd"/>
    <property type="match status" value="1"/>
</dbReference>
<keyword evidence="11" id="KW-1185">Reference proteome</keyword>
<dbReference type="Proteomes" id="UP000214588">
    <property type="component" value="Unassembled WGS sequence"/>
</dbReference>
<feature type="transmembrane region" description="Helical" evidence="9">
    <location>
        <begin position="412"/>
        <end position="429"/>
    </location>
</feature>
<evidence type="ECO:0000256" key="3">
    <source>
        <dbReference type="ARBA" id="ARBA00022448"/>
    </source>
</evidence>
<dbReference type="PROSITE" id="PS00456">
    <property type="entry name" value="NA_SOLUT_SYMP_1"/>
    <property type="match status" value="1"/>
</dbReference>
<feature type="transmembrane region" description="Helical" evidence="9">
    <location>
        <begin position="6"/>
        <end position="27"/>
    </location>
</feature>
<dbReference type="RefSeq" id="WP_089024473.1">
    <property type="nucleotide sequence ID" value="NZ_NIQC01000039.1"/>
</dbReference>
<feature type="transmembrane region" description="Helical" evidence="9">
    <location>
        <begin position="296"/>
        <end position="322"/>
    </location>
</feature>
<evidence type="ECO:0000313" key="10">
    <source>
        <dbReference type="EMBL" id="OWZ82831.1"/>
    </source>
</evidence>
<protein>
    <submittedName>
        <fullName evidence="10">Sodium:proline symporter</fullName>
    </submittedName>
</protein>
<dbReference type="AlphaFoldDB" id="A0A226BVC3"/>
<dbReference type="OrthoDB" id="9766407at2"/>
<comment type="caution">
    <text evidence="10">The sequence shown here is derived from an EMBL/GenBank/DDBJ whole genome shotgun (WGS) entry which is preliminary data.</text>
</comment>
<keyword evidence="7 9" id="KW-0472">Membrane</keyword>
<evidence type="ECO:0000256" key="8">
    <source>
        <dbReference type="RuleBase" id="RU362091"/>
    </source>
</evidence>
<dbReference type="GO" id="GO:0005886">
    <property type="term" value="C:plasma membrane"/>
    <property type="evidence" value="ECO:0007669"/>
    <property type="project" value="TreeGrafter"/>
</dbReference>
<accession>A0A226BVC3</accession>
<gene>
    <name evidence="10" type="ORF">CDO51_12020</name>
</gene>
<dbReference type="Pfam" id="PF00474">
    <property type="entry name" value="SSF"/>
    <property type="match status" value="1"/>
</dbReference>
<evidence type="ECO:0000256" key="2">
    <source>
        <dbReference type="ARBA" id="ARBA00006434"/>
    </source>
</evidence>
<proteinExistence type="inferred from homology"/>
<feature type="transmembrane region" description="Helical" evidence="9">
    <location>
        <begin position="264"/>
        <end position="284"/>
    </location>
</feature>
<evidence type="ECO:0000256" key="5">
    <source>
        <dbReference type="ARBA" id="ARBA00022692"/>
    </source>
</evidence>
<reference evidence="10 11" key="1">
    <citation type="submission" date="2017-06" db="EMBL/GenBank/DDBJ databases">
        <title>Draft Genome Sequence of Natranaerobius trueperi halophilic, alkalithermophilic bacteria from soda lakes.</title>
        <authorList>
            <person name="Zhao B."/>
        </authorList>
    </citation>
    <scope>NUCLEOTIDE SEQUENCE [LARGE SCALE GENOMIC DNA]</scope>
    <source>
        <strain evidence="10 11">DSM 18760</strain>
    </source>
</reference>
<feature type="transmembrane region" description="Helical" evidence="9">
    <location>
        <begin position="39"/>
        <end position="58"/>
    </location>
</feature>
<dbReference type="EMBL" id="NIQC01000039">
    <property type="protein sequence ID" value="OWZ82831.1"/>
    <property type="molecule type" value="Genomic_DNA"/>
</dbReference>
<feature type="transmembrane region" description="Helical" evidence="9">
    <location>
        <begin position="186"/>
        <end position="207"/>
    </location>
</feature>
<dbReference type="InterPro" id="IPR001734">
    <property type="entry name" value="Na/solute_symporter"/>
</dbReference>
<comment type="similarity">
    <text evidence="2 8">Belongs to the sodium:solute symporter (SSF) (TC 2.A.21) family.</text>
</comment>
<feature type="transmembrane region" description="Helical" evidence="9">
    <location>
        <begin position="385"/>
        <end position="405"/>
    </location>
</feature>
<feature type="transmembrane region" description="Helical" evidence="9">
    <location>
        <begin position="160"/>
        <end position="179"/>
    </location>
</feature>
<feature type="transmembrane region" description="Helical" evidence="9">
    <location>
        <begin position="356"/>
        <end position="373"/>
    </location>
</feature>